<dbReference type="STRING" id="501024.RTCCBAU85039_2336"/>
<evidence type="ECO:0000313" key="4">
    <source>
        <dbReference type="Proteomes" id="UP000198939"/>
    </source>
</evidence>
<keyword evidence="4" id="KW-1185">Reference proteome</keyword>
<name>A0A1H8JZG6_9HYPH</name>
<sequence>MIGQHDLKLETMGAAQFLWLHRQGVSASLLASMAPVQVVTGYRDTDGKFEPGPGETYVVFEEPEDLIFWQPKTDELLTWNGRAFALNEARIRNPSTYSFDANLNVFSGVLDWLRADCDGVVIVDWSKAFDQLREAPRIAIAEDLLRTYKTWMQPRRLPALSVIQNTERRAA</sequence>
<protein>
    <submittedName>
        <fullName evidence="1">Uncharacterized protein</fullName>
    </submittedName>
</protein>
<evidence type="ECO:0000313" key="1">
    <source>
        <dbReference type="EMBL" id="SEH78456.1"/>
    </source>
</evidence>
<accession>A0A1H8JZG6</accession>
<dbReference type="AlphaFoldDB" id="A0A1H8JZG6"/>
<reference evidence="2 4" key="2">
    <citation type="submission" date="2016-10" db="EMBL/GenBank/DDBJ databases">
        <authorList>
            <person name="Varghese N."/>
            <person name="Submissions S."/>
        </authorList>
    </citation>
    <scope>NUCLEOTIDE SEQUENCE [LARGE SCALE GENOMIC DNA]</scope>
    <source>
        <strain evidence="2 4">CGMCC 1.7071</strain>
    </source>
</reference>
<organism evidence="1 3">
    <name type="scientific">Rhizobium tibeticum</name>
    <dbReference type="NCBI Taxonomy" id="501024"/>
    <lineage>
        <taxon>Bacteria</taxon>
        <taxon>Pseudomonadati</taxon>
        <taxon>Pseudomonadota</taxon>
        <taxon>Alphaproteobacteria</taxon>
        <taxon>Hyphomicrobiales</taxon>
        <taxon>Rhizobiaceae</taxon>
        <taxon>Rhizobium/Agrobacterium group</taxon>
        <taxon>Rhizobium</taxon>
    </lineage>
</organism>
<dbReference type="OrthoDB" id="8082225at2"/>
<dbReference type="EMBL" id="FOCV01000008">
    <property type="protein sequence ID" value="SEN86149.1"/>
    <property type="molecule type" value="Genomic_DNA"/>
</dbReference>
<reference evidence="3" key="1">
    <citation type="submission" date="2016-10" db="EMBL/GenBank/DDBJ databases">
        <authorList>
            <person name="Wibberg D."/>
        </authorList>
    </citation>
    <scope>NUCLEOTIDE SEQUENCE [LARGE SCALE GENOMIC DNA]</scope>
</reference>
<gene>
    <name evidence="1" type="ORF">RTCCBAU85039_2336</name>
    <name evidence="2" type="ORF">SAMN05216228_1008122</name>
</gene>
<dbReference type="EMBL" id="FNXB01000010">
    <property type="protein sequence ID" value="SEH78456.1"/>
    <property type="molecule type" value="Genomic_DNA"/>
</dbReference>
<evidence type="ECO:0000313" key="3">
    <source>
        <dbReference type="Proteomes" id="UP000183063"/>
    </source>
</evidence>
<dbReference type="Proteomes" id="UP000198939">
    <property type="component" value="Unassembled WGS sequence"/>
</dbReference>
<evidence type="ECO:0000313" key="2">
    <source>
        <dbReference type="EMBL" id="SEN86149.1"/>
    </source>
</evidence>
<dbReference type="Proteomes" id="UP000183063">
    <property type="component" value="Unassembled WGS sequence"/>
</dbReference>
<reference evidence="1" key="3">
    <citation type="submission" date="2016-10" db="EMBL/GenBank/DDBJ databases">
        <authorList>
            <person name="de Groot N.N."/>
        </authorList>
    </citation>
    <scope>NUCLEOTIDE SEQUENCE [LARGE SCALE GENOMIC DNA]</scope>
    <source>
        <strain evidence="1">CCBAU85039</strain>
    </source>
</reference>
<proteinExistence type="predicted"/>
<dbReference type="RefSeq" id="WP_093041120.1">
    <property type="nucleotide sequence ID" value="NZ_FNXB01000010.1"/>
</dbReference>